<dbReference type="Pfam" id="PF04364">
    <property type="entry name" value="DNA_pol3_chi"/>
    <property type="match status" value="1"/>
</dbReference>
<accession>M9RPI9</accession>
<name>M9RPI9_9RHOB</name>
<organism evidence="1 2">
    <name type="scientific">Octadecabacter arcticus 238</name>
    <dbReference type="NCBI Taxonomy" id="391616"/>
    <lineage>
        <taxon>Bacteria</taxon>
        <taxon>Pseudomonadati</taxon>
        <taxon>Pseudomonadota</taxon>
        <taxon>Alphaproteobacteria</taxon>
        <taxon>Rhodobacterales</taxon>
        <taxon>Roseobacteraceae</taxon>
        <taxon>Octadecabacter</taxon>
    </lineage>
</organism>
<dbReference type="HOGENOM" id="CLU_131584_4_0_5"/>
<dbReference type="eggNOG" id="COG2927">
    <property type="taxonomic scope" value="Bacteria"/>
</dbReference>
<dbReference type="GO" id="GO:0032298">
    <property type="term" value="P:positive regulation of DNA-templated DNA replication initiation"/>
    <property type="evidence" value="ECO:0007669"/>
    <property type="project" value="TreeGrafter"/>
</dbReference>
<reference evidence="1 2" key="1">
    <citation type="journal article" date="2013" name="PLoS ONE">
        <title>Poles Apart: Arctic and Antarctic Octadecabacter strains Share High Genome Plasticity and a New Type of Xanthorhodopsin.</title>
        <authorList>
            <person name="Vollmers J."/>
            <person name="Voget S."/>
            <person name="Dietrich S."/>
            <person name="Gollnow K."/>
            <person name="Smits M."/>
            <person name="Meyer K."/>
            <person name="Brinkhoff T."/>
            <person name="Simon M."/>
            <person name="Daniel R."/>
        </authorList>
    </citation>
    <scope>NUCLEOTIDE SEQUENCE [LARGE SCALE GENOMIC DNA]</scope>
    <source>
        <strain evidence="1 2">238</strain>
    </source>
</reference>
<dbReference type="SUPFAM" id="SSF102400">
    <property type="entry name" value="DNA polymerase III chi subunit"/>
    <property type="match status" value="1"/>
</dbReference>
<dbReference type="GO" id="GO:0006260">
    <property type="term" value="P:DNA replication"/>
    <property type="evidence" value="ECO:0007669"/>
    <property type="project" value="InterPro"/>
</dbReference>
<evidence type="ECO:0000313" key="1">
    <source>
        <dbReference type="EMBL" id="AGI72336.1"/>
    </source>
</evidence>
<protein>
    <submittedName>
        <fullName evidence="1">Putative DNA polymerase III chi subunit</fullName>
    </submittedName>
</protein>
<proteinExistence type="predicted"/>
<dbReference type="InterPro" id="IPR036768">
    <property type="entry name" value="PolIII_chi_sf"/>
</dbReference>
<sequence>MGAAYFYHLTSASVEQTLPMLLTKSRSAGWVVDVRGRDRPAMERLDQALWGGPAEGFLPHGLAGGDHDAEQPILLTIGTGAANAPTCLMSVHGGDISADEVQAAERTCVLFDGHDGDALAHARVQWKTLTDAGCSAQYWSQDSGRWEKKAER</sequence>
<dbReference type="RefSeq" id="WP_015495431.1">
    <property type="nucleotide sequence ID" value="NC_020908.1"/>
</dbReference>
<dbReference type="EMBL" id="CP003742">
    <property type="protein sequence ID" value="AGI72336.1"/>
    <property type="molecule type" value="Genomic_DNA"/>
</dbReference>
<dbReference type="Proteomes" id="UP000004688">
    <property type="component" value="Chromosome"/>
</dbReference>
<dbReference type="GO" id="GO:0003887">
    <property type="term" value="F:DNA-directed DNA polymerase activity"/>
    <property type="evidence" value="ECO:0007669"/>
    <property type="project" value="InterPro"/>
</dbReference>
<dbReference type="OrthoDB" id="9795973at2"/>
<dbReference type="Gene3D" id="3.40.50.10110">
    <property type="entry name" value="DNA polymerase III subunit chi"/>
    <property type="match status" value="1"/>
</dbReference>
<dbReference type="GO" id="GO:0003677">
    <property type="term" value="F:DNA binding"/>
    <property type="evidence" value="ECO:0007669"/>
    <property type="project" value="InterPro"/>
</dbReference>
<dbReference type="KEGG" id="oar:OA238_c22610"/>
<dbReference type="NCBIfam" id="NF004347">
    <property type="entry name" value="PRK05728.1-4"/>
    <property type="match status" value="1"/>
</dbReference>
<dbReference type="STRING" id="391616.OA238_c22610"/>
<dbReference type="AlphaFoldDB" id="M9RPI9"/>
<keyword evidence="2" id="KW-1185">Reference proteome</keyword>
<dbReference type="InterPro" id="IPR007459">
    <property type="entry name" value="DNA_pol3_chi"/>
</dbReference>
<dbReference type="PANTHER" id="PTHR38767:SF1">
    <property type="entry name" value="DNA POLYMERASE III SUBUNIT CHI"/>
    <property type="match status" value="1"/>
</dbReference>
<gene>
    <name evidence="1" type="ORF">OA238_c22610</name>
</gene>
<dbReference type="PANTHER" id="PTHR38767">
    <property type="entry name" value="DNA POLYMERASE III SUBUNIT CHI"/>
    <property type="match status" value="1"/>
</dbReference>
<evidence type="ECO:0000313" key="2">
    <source>
        <dbReference type="Proteomes" id="UP000004688"/>
    </source>
</evidence>